<organism evidence="5 6">
    <name type="scientific">Actinoplanes derwentensis</name>
    <dbReference type="NCBI Taxonomy" id="113562"/>
    <lineage>
        <taxon>Bacteria</taxon>
        <taxon>Bacillati</taxon>
        <taxon>Actinomycetota</taxon>
        <taxon>Actinomycetes</taxon>
        <taxon>Micromonosporales</taxon>
        <taxon>Micromonosporaceae</taxon>
        <taxon>Actinoplanes</taxon>
    </lineage>
</organism>
<gene>
    <name evidence="5" type="ORF">SAMN04489716_2020</name>
</gene>
<protein>
    <submittedName>
        <fullName evidence="5">Enterobactin synthetase component F</fullName>
    </submittedName>
</protein>
<evidence type="ECO:0000313" key="6">
    <source>
        <dbReference type="Proteomes" id="UP000198688"/>
    </source>
</evidence>
<dbReference type="InterPro" id="IPR010071">
    <property type="entry name" value="AA_adenyl_dom"/>
</dbReference>
<dbReference type="GO" id="GO:0005737">
    <property type="term" value="C:cytoplasm"/>
    <property type="evidence" value="ECO:0007669"/>
    <property type="project" value="TreeGrafter"/>
</dbReference>
<dbReference type="GO" id="GO:0043041">
    <property type="term" value="P:amino acid activation for nonribosomal peptide biosynthetic process"/>
    <property type="evidence" value="ECO:0007669"/>
    <property type="project" value="TreeGrafter"/>
</dbReference>
<dbReference type="Gene3D" id="3.30.559.30">
    <property type="entry name" value="Nonribosomal peptide synthetase, condensation domain"/>
    <property type="match status" value="1"/>
</dbReference>
<dbReference type="SMART" id="SM00824">
    <property type="entry name" value="PKS_TE"/>
    <property type="match status" value="1"/>
</dbReference>
<dbReference type="FunFam" id="1.10.1200.10:FF:000016">
    <property type="entry name" value="Non-ribosomal peptide synthase"/>
    <property type="match status" value="1"/>
</dbReference>
<dbReference type="SUPFAM" id="SSF47336">
    <property type="entry name" value="ACP-like"/>
    <property type="match status" value="1"/>
</dbReference>
<dbReference type="InterPro" id="IPR029058">
    <property type="entry name" value="AB_hydrolase_fold"/>
</dbReference>
<keyword evidence="2" id="KW-0596">Phosphopantetheine</keyword>
<dbReference type="FunFam" id="3.40.50.12780:FF:000012">
    <property type="entry name" value="Non-ribosomal peptide synthetase"/>
    <property type="match status" value="1"/>
</dbReference>
<evidence type="ECO:0000256" key="2">
    <source>
        <dbReference type="ARBA" id="ARBA00022450"/>
    </source>
</evidence>
<dbReference type="InterPro" id="IPR020806">
    <property type="entry name" value="PKS_PP-bd"/>
</dbReference>
<accession>A0A1H1W8L9</accession>
<evidence type="ECO:0000313" key="5">
    <source>
        <dbReference type="EMBL" id="SDS93395.1"/>
    </source>
</evidence>
<dbReference type="SUPFAM" id="SSF53474">
    <property type="entry name" value="alpha/beta-Hydrolases"/>
    <property type="match status" value="1"/>
</dbReference>
<dbReference type="RefSeq" id="WP_092543655.1">
    <property type="nucleotide sequence ID" value="NZ_BOMJ01000013.1"/>
</dbReference>
<dbReference type="GO" id="GO:0072330">
    <property type="term" value="P:monocarboxylic acid biosynthetic process"/>
    <property type="evidence" value="ECO:0007669"/>
    <property type="project" value="UniProtKB-ARBA"/>
</dbReference>
<dbReference type="InterPro" id="IPR025110">
    <property type="entry name" value="AMP-bd_C"/>
</dbReference>
<dbReference type="SMART" id="SM00823">
    <property type="entry name" value="PKS_PP"/>
    <property type="match status" value="1"/>
</dbReference>
<dbReference type="InterPro" id="IPR036736">
    <property type="entry name" value="ACP-like_sf"/>
</dbReference>
<dbReference type="InterPro" id="IPR001031">
    <property type="entry name" value="Thioesterase"/>
</dbReference>
<sequence>MSRDWRPLSATQSGIWFGQQLDPENPAFSVAGYLEIRGDMRDNLFTDAVHRALTATEAARLEFCERDGKPFQRIAEETRYSFTEIAFDSDPDADSRAHAWMRARLDEPVRMHDELVSAALITVSPTLHLFFLRMHHVALDGYAFQLVTARVVETYAAALEHRDLPHDTIGSLEKYWAEEDTYRAGQAYAADRDYWRTRFAGAPPAVTLARIPGPARPAHHVLRRRVEPGPDDMARLRAAITPAAWAATTLAVTAVYLHRMTGTTDPVLGVPVIGRWGRTAKVTPGMMMTTLPVHLHVTPDTVFADLVDQAGQQLRQVLRHQRFALEEVREVFPAGHRVFGPSVNVMPFTYRATVAGLTVEGRALQSGPIDDLSLELRGDLTDVLRIDVTANPDRYTAADVDAHQQRLIRLLLQLAQAPQTRAGHATLLSPDERRQVLEDWNDTHRPVPDDVLPTLLAAQAAATPHAVALITEDGEITYADLDADANRLARHLISCGAGPGQLVAVALPRSAAQVTALLAVLKSGAAYLPLDDTSPPARVSYMLADAGPALLITDRLRYTDLPATPTALILDDPATATAVARQPAAPVTDTHRTRPLRPGDPVYVLYTSGSTGRPKGVVLPHRALINHLAWMSGVFGLDRHDRVLLKTAATFDVSVWEYFWPLLHGATIVVARPGGHRDPAYLAALITRHQVSTVGFVPSMLREFLDEPATKACTTIRRTLCIGETLPADLAARYSRTLGPGLHNLYGPTEAAVAVTGFDCDTGYDPADGVPIGGPGWNTRCYLLDTGGQPVPPGTPGDLYLAGTQIATGYLNRPDLTAAAFPADPFGAPGDRMYRTGDRARRLPDGTLLFLGRTDDQVKIRGNRIELGEIEATLTGHPTIGQAVVVARPDGDGQPHLIAYLVPTPGTTIPAPAALRAYLQTRLAEATIPTTIMTLDTLPLNSSGKVDRAALPDADPATAPAGRVPRNQLEVVLCGLVEEVLTVPRAGIDDDFFDLGGHSLHAARLASRIRTVLGTDLDLRTIFEHPTVARLATRLQSTPTGPDGALDTLLPLRTGGTGIPLFCLPPVTGLSWCYSVLLRHIDPDHPVYGLQARGIGEPGAPLGTMEQMAADHADAITAAFPDGPYHLLGWSFGGLLAYATAAELTRRGHTVPMVALLDAYPSDPLLHTEEHRRVMLDVVLTDFGYDPAMLDGQPLADAHVAGLLKAAGGALADWNVERIEALIRVTGHQLRAARAYRPGPYDGDLLFFTATQSVPINLQTIDYWRPHVRGRIINHDIDARHEHMLRPHVVAEIGPVVAGYRRAGGLSAG</sequence>
<feature type="domain" description="Carrier" evidence="4">
    <location>
        <begin position="964"/>
        <end position="1039"/>
    </location>
</feature>
<evidence type="ECO:0000259" key="4">
    <source>
        <dbReference type="PROSITE" id="PS50075"/>
    </source>
</evidence>
<dbReference type="Pfam" id="PF13193">
    <property type="entry name" value="AMP-binding_C"/>
    <property type="match status" value="1"/>
</dbReference>
<dbReference type="SUPFAM" id="SSF56801">
    <property type="entry name" value="Acetyl-CoA synthetase-like"/>
    <property type="match status" value="1"/>
</dbReference>
<dbReference type="PANTHER" id="PTHR45527">
    <property type="entry name" value="NONRIBOSOMAL PEPTIDE SYNTHETASE"/>
    <property type="match status" value="1"/>
</dbReference>
<dbReference type="Gene3D" id="3.30.300.30">
    <property type="match status" value="1"/>
</dbReference>
<dbReference type="Pfam" id="PF00501">
    <property type="entry name" value="AMP-binding"/>
    <property type="match status" value="1"/>
</dbReference>
<dbReference type="CDD" id="cd17646">
    <property type="entry name" value="A_NRPS_AB3403-like"/>
    <property type="match status" value="1"/>
</dbReference>
<dbReference type="PROSITE" id="PS50075">
    <property type="entry name" value="CARRIER"/>
    <property type="match status" value="1"/>
</dbReference>
<dbReference type="Pfam" id="PF00975">
    <property type="entry name" value="Thioesterase"/>
    <property type="match status" value="1"/>
</dbReference>
<dbReference type="InterPro" id="IPR023213">
    <property type="entry name" value="CAT-like_dom_sf"/>
</dbReference>
<dbReference type="GO" id="GO:0003824">
    <property type="term" value="F:catalytic activity"/>
    <property type="evidence" value="ECO:0007669"/>
    <property type="project" value="InterPro"/>
</dbReference>
<dbReference type="SUPFAM" id="SSF52777">
    <property type="entry name" value="CoA-dependent acyltransferases"/>
    <property type="match status" value="2"/>
</dbReference>
<dbReference type="InterPro" id="IPR006162">
    <property type="entry name" value="Ppantetheine_attach_site"/>
</dbReference>
<dbReference type="Proteomes" id="UP000198688">
    <property type="component" value="Chromosome I"/>
</dbReference>
<dbReference type="OrthoDB" id="2472181at2"/>
<dbReference type="Gene3D" id="3.40.50.1820">
    <property type="entry name" value="alpha/beta hydrolase"/>
    <property type="match status" value="1"/>
</dbReference>
<dbReference type="InterPro" id="IPR001242">
    <property type="entry name" value="Condensation_dom"/>
</dbReference>
<comment type="cofactor">
    <cofactor evidence="1">
        <name>pantetheine 4'-phosphate</name>
        <dbReference type="ChEBI" id="CHEBI:47942"/>
    </cofactor>
</comment>
<dbReference type="InterPro" id="IPR020802">
    <property type="entry name" value="TesA-like"/>
</dbReference>
<dbReference type="Gene3D" id="2.30.38.10">
    <property type="entry name" value="Luciferase, Domain 3"/>
    <property type="match status" value="1"/>
</dbReference>
<dbReference type="NCBIfam" id="TIGR01733">
    <property type="entry name" value="AA-adenyl-dom"/>
    <property type="match status" value="1"/>
</dbReference>
<evidence type="ECO:0000256" key="1">
    <source>
        <dbReference type="ARBA" id="ARBA00001957"/>
    </source>
</evidence>
<dbReference type="InterPro" id="IPR000873">
    <property type="entry name" value="AMP-dep_synth/lig_dom"/>
</dbReference>
<dbReference type="STRING" id="113562.SAMN04489716_2020"/>
<name>A0A1H1W8L9_9ACTN</name>
<dbReference type="EMBL" id="LT629758">
    <property type="protein sequence ID" value="SDS93395.1"/>
    <property type="molecule type" value="Genomic_DNA"/>
</dbReference>
<dbReference type="FunFam" id="3.40.50.980:FF:000001">
    <property type="entry name" value="Non-ribosomal peptide synthetase"/>
    <property type="match status" value="1"/>
</dbReference>
<dbReference type="GO" id="GO:0008610">
    <property type="term" value="P:lipid biosynthetic process"/>
    <property type="evidence" value="ECO:0007669"/>
    <property type="project" value="UniProtKB-ARBA"/>
</dbReference>
<dbReference type="Gene3D" id="3.40.50.980">
    <property type="match status" value="2"/>
</dbReference>
<dbReference type="PROSITE" id="PS00455">
    <property type="entry name" value="AMP_BINDING"/>
    <property type="match status" value="1"/>
</dbReference>
<reference evidence="5 6" key="1">
    <citation type="submission" date="2016-10" db="EMBL/GenBank/DDBJ databases">
        <authorList>
            <person name="de Groot N.N."/>
        </authorList>
    </citation>
    <scope>NUCLEOTIDE SEQUENCE [LARGE SCALE GENOMIC DNA]</scope>
    <source>
        <strain evidence="5 6">DSM 43941</strain>
    </source>
</reference>
<keyword evidence="6" id="KW-1185">Reference proteome</keyword>
<dbReference type="PANTHER" id="PTHR45527:SF1">
    <property type="entry name" value="FATTY ACID SYNTHASE"/>
    <property type="match status" value="1"/>
</dbReference>
<dbReference type="InterPro" id="IPR009081">
    <property type="entry name" value="PP-bd_ACP"/>
</dbReference>
<dbReference type="InterPro" id="IPR020845">
    <property type="entry name" value="AMP-binding_CS"/>
</dbReference>
<proteinExistence type="predicted"/>
<dbReference type="PROSITE" id="PS00012">
    <property type="entry name" value="PHOSPHOPANTETHEINE"/>
    <property type="match status" value="1"/>
</dbReference>
<dbReference type="Pfam" id="PF00550">
    <property type="entry name" value="PP-binding"/>
    <property type="match status" value="1"/>
</dbReference>
<dbReference type="GO" id="GO:0031177">
    <property type="term" value="F:phosphopantetheine binding"/>
    <property type="evidence" value="ECO:0007669"/>
    <property type="project" value="InterPro"/>
</dbReference>
<dbReference type="Pfam" id="PF00668">
    <property type="entry name" value="Condensation"/>
    <property type="match status" value="1"/>
</dbReference>
<dbReference type="Gene3D" id="3.30.559.10">
    <property type="entry name" value="Chloramphenicol acetyltransferase-like domain"/>
    <property type="match status" value="1"/>
</dbReference>
<evidence type="ECO:0000256" key="3">
    <source>
        <dbReference type="ARBA" id="ARBA00022553"/>
    </source>
</evidence>
<dbReference type="InterPro" id="IPR045851">
    <property type="entry name" value="AMP-bd_C_sf"/>
</dbReference>
<keyword evidence="3" id="KW-0597">Phosphoprotein</keyword>
<dbReference type="GO" id="GO:0044550">
    <property type="term" value="P:secondary metabolite biosynthetic process"/>
    <property type="evidence" value="ECO:0007669"/>
    <property type="project" value="TreeGrafter"/>
</dbReference>